<dbReference type="Proteomes" id="UP000030755">
    <property type="component" value="Unassembled WGS sequence"/>
</dbReference>
<dbReference type="EMBL" id="KE561280">
    <property type="protein sequence ID" value="EPZ31222.1"/>
    <property type="molecule type" value="Genomic_DNA"/>
</dbReference>
<dbReference type="InterPro" id="IPR003439">
    <property type="entry name" value="ABC_transporter-like_ATP-bd"/>
</dbReference>
<evidence type="ECO:0000256" key="2">
    <source>
        <dbReference type="ARBA" id="ARBA00022840"/>
    </source>
</evidence>
<dbReference type="GO" id="GO:0005524">
    <property type="term" value="F:ATP binding"/>
    <property type="evidence" value="ECO:0007669"/>
    <property type="project" value="UniProtKB-KW"/>
</dbReference>
<evidence type="ECO:0000313" key="4">
    <source>
        <dbReference type="EMBL" id="EPZ31222.1"/>
    </source>
</evidence>
<evidence type="ECO:0000313" key="5">
    <source>
        <dbReference type="Proteomes" id="UP000030755"/>
    </source>
</evidence>
<evidence type="ECO:0000259" key="3">
    <source>
        <dbReference type="PROSITE" id="PS50893"/>
    </source>
</evidence>
<dbReference type="InterPro" id="IPR050173">
    <property type="entry name" value="ABC_transporter_C-like"/>
</dbReference>
<dbReference type="PANTHER" id="PTHR24223:SF447">
    <property type="entry name" value="MULTIDRUG RESISTANCE-ASSOCIATED PROTEIN 5"/>
    <property type="match status" value="1"/>
</dbReference>
<dbReference type="OMA" id="LYTKRKX"/>
<dbReference type="STRING" id="988480.A0A075AN69"/>
<proteinExistence type="predicted"/>
<dbReference type="PROSITE" id="PS50893">
    <property type="entry name" value="ABC_TRANSPORTER_2"/>
    <property type="match status" value="1"/>
</dbReference>
<dbReference type="Pfam" id="PF00005">
    <property type="entry name" value="ABC_tran"/>
    <property type="match status" value="1"/>
</dbReference>
<dbReference type="InterPro" id="IPR027417">
    <property type="entry name" value="P-loop_NTPase"/>
</dbReference>
<keyword evidence="1" id="KW-0547">Nucleotide-binding</keyword>
<sequence length="216" mass="23800">ELEFKIDSFDKGSGKFTLLISLLRIVEAAEGKIYIDGLDISTIALKDLRSKIAIIPQEPVLFVGSVRENVDPFESCTDDEIWKAVDAVHLGDFIRNMEAKLDVLVIENGKNFYVGQRQLLCVASAILSKTQILVLDEATAAIEENFGNLTALTIAHRLNTIMESDKILVMDAGVALEFAPPLCLLDRPNSSFADLVNQTGSTTAKKVRELAQKKYD</sequence>
<name>A0A075AN69_ROZAC</name>
<gene>
    <name evidence="4" type="ORF">O9G_006223</name>
</gene>
<dbReference type="PANTHER" id="PTHR24223">
    <property type="entry name" value="ATP-BINDING CASSETTE SUB-FAMILY C"/>
    <property type="match status" value="1"/>
</dbReference>
<keyword evidence="5" id="KW-1185">Reference proteome</keyword>
<feature type="non-terminal residue" evidence="4">
    <location>
        <position position="1"/>
    </location>
</feature>
<reference evidence="4 5" key="1">
    <citation type="journal article" date="2013" name="Curr. Biol.">
        <title>Shared signatures of parasitism and phylogenomics unite Cryptomycota and microsporidia.</title>
        <authorList>
            <person name="James T.Y."/>
            <person name="Pelin A."/>
            <person name="Bonen L."/>
            <person name="Ahrendt S."/>
            <person name="Sain D."/>
            <person name="Corradi N."/>
            <person name="Stajich J.E."/>
        </authorList>
    </citation>
    <scope>NUCLEOTIDE SEQUENCE [LARGE SCALE GENOMIC DNA]</scope>
    <source>
        <strain evidence="4 5">CSF55</strain>
    </source>
</reference>
<dbReference type="GO" id="GO:0042626">
    <property type="term" value="F:ATPase-coupled transmembrane transporter activity"/>
    <property type="evidence" value="ECO:0007669"/>
    <property type="project" value="TreeGrafter"/>
</dbReference>
<keyword evidence="4" id="KW-0378">Hydrolase</keyword>
<organism evidence="4 5">
    <name type="scientific">Rozella allomycis (strain CSF55)</name>
    <dbReference type="NCBI Taxonomy" id="988480"/>
    <lineage>
        <taxon>Eukaryota</taxon>
        <taxon>Fungi</taxon>
        <taxon>Fungi incertae sedis</taxon>
        <taxon>Cryptomycota</taxon>
        <taxon>Cryptomycota incertae sedis</taxon>
        <taxon>Rozella</taxon>
    </lineage>
</organism>
<dbReference type="GO" id="GO:0016020">
    <property type="term" value="C:membrane"/>
    <property type="evidence" value="ECO:0007669"/>
    <property type="project" value="TreeGrafter"/>
</dbReference>
<evidence type="ECO:0000256" key="1">
    <source>
        <dbReference type="ARBA" id="ARBA00022741"/>
    </source>
</evidence>
<keyword evidence="2" id="KW-0067">ATP-binding</keyword>
<protein>
    <submittedName>
        <fullName evidence="4">p-loop containing nucleoside triphosphate hydrolase domain-containing protein</fullName>
    </submittedName>
</protein>
<dbReference type="GO" id="GO:0016887">
    <property type="term" value="F:ATP hydrolysis activity"/>
    <property type="evidence" value="ECO:0007669"/>
    <property type="project" value="InterPro"/>
</dbReference>
<dbReference type="HOGENOM" id="CLU_000604_1_9_1"/>
<dbReference type="SUPFAM" id="SSF52540">
    <property type="entry name" value="P-loop containing nucleoside triphosphate hydrolases"/>
    <property type="match status" value="1"/>
</dbReference>
<accession>A0A075AN69</accession>
<dbReference type="Gene3D" id="3.40.50.300">
    <property type="entry name" value="P-loop containing nucleotide triphosphate hydrolases"/>
    <property type="match status" value="1"/>
</dbReference>
<feature type="domain" description="ABC transporter" evidence="3">
    <location>
        <begin position="2"/>
        <end position="197"/>
    </location>
</feature>
<dbReference type="AlphaFoldDB" id="A0A075AN69"/>
<dbReference type="OrthoDB" id="6500128at2759"/>